<reference evidence="1 2" key="1">
    <citation type="submission" date="2018-10" db="EMBL/GenBank/DDBJ databases">
        <title>Co-occurring genomic capacity for anaerobic methane metabolism and dissimilatory sulfite reduction discovered in the Korarchaeota.</title>
        <authorList>
            <person name="Mckay L.J."/>
            <person name="Dlakic M."/>
            <person name="Fields M.W."/>
            <person name="Delmont T.O."/>
            <person name="Eren A.M."/>
            <person name="Jay Z.J."/>
            <person name="Klingelsmith K.B."/>
            <person name="Rusch D.B."/>
            <person name="Inskeep W.P."/>
        </authorList>
    </citation>
    <scope>NUCLEOTIDE SEQUENCE [LARGE SCALE GENOMIC DNA]</scope>
    <source>
        <strain evidence="1 2">WS</strain>
    </source>
</reference>
<evidence type="ECO:0000313" key="1">
    <source>
        <dbReference type="EMBL" id="RSN69596.1"/>
    </source>
</evidence>
<dbReference type="RefSeq" id="WP_125741186.1">
    <property type="nucleotide sequence ID" value="NZ_RCOR01000018.1"/>
</dbReference>
<protein>
    <recommendedName>
        <fullName evidence="3">DHH family phosphoesterase</fullName>
    </recommendedName>
</protein>
<dbReference type="Proteomes" id="UP000278149">
    <property type="component" value="Unassembled WGS sequence"/>
</dbReference>
<evidence type="ECO:0000313" key="2">
    <source>
        <dbReference type="Proteomes" id="UP000278149"/>
    </source>
</evidence>
<dbReference type="SUPFAM" id="SSF64182">
    <property type="entry name" value="DHH phosphoesterases"/>
    <property type="match status" value="1"/>
</dbReference>
<name>A0A429G732_9CREN</name>
<proteinExistence type="predicted"/>
<accession>A0A429G732</accession>
<gene>
    <name evidence="1" type="ORF">D9Q81_03060</name>
</gene>
<organism evidence="1 2">
    <name type="scientific">Candidatus Korarchaeum cryptofilum</name>
    <dbReference type="NCBI Taxonomy" id="498846"/>
    <lineage>
        <taxon>Archaea</taxon>
        <taxon>Thermoproteota</taxon>
        <taxon>Candidatus Korarchaeia</taxon>
        <taxon>Candidatus Korarchaeales</taxon>
        <taxon>Candidatus Korarchaeaceae</taxon>
        <taxon>Candidatus Korarchaeum</taxon>
    </lineage>
</organism>
<dbReference type="AlphaFoldDB" id="A0A429G732"/>
<dbReference type="EMBL" id="RCOR01000018">
    <property type="protein sequence ID" value="RSN69596.1"/>
    <property type="molecule type" value="Genomic_DNA"/>
</dbReference>
<sequence>MEVEGWAKRAAITLEESLKNSERVAIILPPTPDGIASSVILSELCSQLGVDSEFVVSLPETLLDAIERLIGKFDHLIFLELPPHGPGPISVAKELFKGLIAIDHGSSDLPRDILRVGFDYGGICTSLLLYMISSQIERDNEYLSWVAVSGFRNKCTSKICESVKERSQLYWPDLIEEASVDLIQRMLSAASFEGEEWIMLAISSLQESAEDPWWFIRGSSVTASVLRSKVPEVEAKVRESLSEPFLLDGSVGIWEVDEPHQRFVLSIEARRFVDAAMTFFYDPPLGLVYISAPQDIDLHSEAIELLKGEPEWSAFGGKGFLSMIVDSERLISALMSFKDRLNGILGRA</sequence>
<evidence type="ECO:0008006" key="3">
    <source>
        <dbReference type="Google" id="ProtNLM"/>
    </source>
</evidence>
<comment type="caution">
    <text evidence="1">The sequence shown here is derived from an EMBL/GenBank/DDBJ whole genome shotgun (WGS) entry which is preliminary data.</text>
</comment>
<dbReference type="InterPro" id="IPR038763">
    <property type="entry name" value="DHH_sf"/>
</dbReference>